<protein>
    <submittedName>
        <fullName evidence="1">Uncharacterized protein</fullName>
    </submittedName>
</protein>
<proteinExistence type="predicted"/>
<dbReference type="AlphaFoldDB" id="A0A645FMU6"/>
<reference evidence="1" key="1">
    <citation type="submission" date="2019-08" db="EMBL/GenBank/DDBJ databases">
        <authorList>
            <person name="Kucharzyk K."/>
            <person name="Murdoch R.W."/>
            <person name="Higgins S."/>
            <person name="Loffler F."/>
        </authorList>
    </citation>
    <scope>NUCLEOTIDE SEQUENCE</scope>
</reference>
<accession>A0A645FMU6</accession>
<gene>
    <name evidence="1" type="ORF">SDC9_163069</name>
</gene>
<comment type="caution">
    <text evidence="1">The sequence shown here is derived from an EMBL/GenBank/DDBJ whole genome shotgun (WGS) entry which is preliminary data.</text>
</comment>
<name>A0A645FMU6_9ZZZZ</name>
<dbReference type="EMBL" id="VSSQ01062579">
    <property type="protein sequence ID" value="MPN15735.1"/>
    <property type="molecule type" value="Genomic_DNA"/>
</dbReference>
<organism evidence="1">
    <name type="scientific">bioreactor metagenome</name>
    <dbReference type="NCBI Taxonomy" id="1076179"/>
    <lineage>
        <taxon>unclassified sequences</taxon>
        <taxon>metagenomes</taxon>
        <taxon>ecological metagenomes</taxon>
    </lineage>
</organism>
<sequence length="160" mass="16826">MLAAQYSGKFTVTNSAGVITLTQVTNGIGGIPVLSVTKTAGGTLTAAATTNTAGAEATYADTYTTYVFGEGAFDFEDIGAEVPYEMNRDPKTNGGQDTLYSRQRKVFAPFGISFTKTSMASNSPTDAELEDGANWTLVNDGNGEYIDHKSIAVARIISRG</sequence>
<evidence type="ECO:0000313" key="1">
    <source>
        <dbReference type="EMBL" id="MPN15735.1"/>
    </source>
</evidence>